<dbReference type="RefSeq" id="WP_076380983.1">
    <property type="nucleotide sequence ID" value="NZ_AP017422.1"/>
</dbReference>
<evidence type="ECO:0000256" key="1">
    <source>
        <dbReference type="ARBA" id="ARBA00001412"/>
    </source>
</evidence>
<dbReference type="InterPro" id="IPR008979">
    <property type="entry name" value="Galactose-bd-like_sf"/>
</dbReference>
<feature type="signal peptide" evidence="6">
    <location>
        <begin position="1"/>
        <end position="18"/>
    </location>
</feature>
<evidence type="ECO:0000256" key="4">
    <source>
        <dbReference type="ARBA" id="ARBA00022801"/>
    </source>
</evidence>
<reference evidence="11" key="1">
    <citation type="submission" date="2017-01" db="EMBL/GenBank/DDBJ databases">
        <authorList>
            <person name="Varghese N."/>
            <person name="Submissions S."/>
        </authorList>
    </citation>
    <scope>NUCLEOTIDE SEQUENCE [LARGE SCALE GENOMIC DNA]</scope>
    <source>
        <strain evidence="11">DSM 21054</strain>
    </source>
</reference>
<sequence>MKIRLVWMLLLAVTTVSAQETGISLAGHWEFQVDSLDAGIRDKWYMGRFTDSIQLPGSMLTNGKGDAISLTTRWTGSIYDSSYYFSPYTAKYRQPGHIKIPFWLNPLKHYVGAAWYQRSVTVPASWTGKRIMLFLERAHIQTQVWVNGVFVGKQNSLVAPHEYDISAYCHAGVNRVVLRIDNSLKEVNPGQDAHSVSDHTQGNWNGVIGTMQLKVSEKEYIKEVQVFPDVPGKTAAIRLVLANATDGAINGDILVHATGNNGGKVHRVSPVKKAVRLGAQNTDTVWLSLPMGNDMFTWSEYQPALYRLTVQLVSGGRQLAAHSTTFGMRSVAIAGREIRINDHPITLRGTLNNCEFPLTGYPSTDVREWERILKVIQSYGLNHVRFHSWCPPEAAFEAADKLGVYLQPEAPSWPNHGVAIGKGMPVDQYLYDETARMLQWYGNHPSFIMLSAGNEPAGNQVPYLNAYVDYWKAQDTRRLYTGMSVGGSWPVVDHAQYQVRGGVRGLTWDKERPETYSNYAAGLAKFDKPFIAHEMGQWCVFPDFGEVKSYTGAYRAYNFDIFRESLQEKGMLDQAGAFLQASGKLQALCYKHEIEKTLRTPGYTGFQLLGLQDFPGQGTALVGVVNAFWKPKSYTNAAAFRQFCNDVVPLVQLPKFVYKNSDTLPGSILVANAKPAPMLQPQFQWVLKNETGAVYAQGTLGMDSLGYGNGQKVGDIRVALHKVLQPEKLTLSVRIAGTAYQNNWDIWVYPDQEVKVPQEVYYTTQLNDSARQVLERGGKVFFNAAGKIVKGKEVVMYFQPVFWNTSWFQMKPPHVTGMVIAKDSKAFAGFPTEGYSNLQWWEIANKAQVMVLEDFPAGFKPLVQPIDTWFLNRRLGLIMEVAVGKGKLILSSADLGPAISNDKPAARQLFASLMQYMQSSDFAPTQSVSFETVADLLKTPSRFRFSTHTADSPDELKPNTGKH</sequence>
<evidence type="ECO:0000256" key="2">
    <source>
        <dbReference type="ARBA" id="ARBA00007401"/>
    </source>
</evidence>
<comment type="catalytic activity">
    <reaction evidence="1">
        <text>Hydrolysis of terminal non-reducing beta-D-galactose residues in beta-D-galactosides.</text>
        <dbReference type="EC" id="3.2.1.23"/>
    </reaction>
</comment>
<evidence type="ECO:0000259" key="7">
    <source>
        <dbReference type="Pfam" id="PF00703"/>
    </source>
</evidence>
<dbReference type="EMBL" id="FTOR01000007">
    <property type="protein sequence ID" value="SIT27837.1"/>
    <property type="molecule type" value="Genomic_DNA"/>
</dbReference>
<feature type="domain" description="Glycosyl hydrolases family 2 sugar binding" evidence="9">
    <location>
        <begin position="24"/>
        <end position="184"/>
    </location>
</feature>
<dbReference type="GO" id="GO:0005990">
    <property type="term" value="P:lactose catabolic process"/>
    <property type="evidence" value="ECO:0007669"/>
    <property type="project" value="TreeGrafter"/>
</dbReference>
<keyword evidence="11" id="KW-1185">Reference proteome</keyword>
<dbReference type="EC" id="3.2.1.23" evidence="3"/>
<keyword evidence="6" id="KW-0732">Signal</keyword>
<proteinExistence type="inferred from homology"/>
<dbReference type="Pfam" id="PF02836">
    <property type="entry name" value="Glyco_hydro_2_C"/>
    <property type="match status" value="1"/>
</dbReference>
<evidence type="ECO:0000256" key="3">
    <source>
        <dbReference type="ARBA" id="ARBA00012756"/>
    </source>
</evidence>
<dbReference type="PANTHER" id="PTHR46323">
    <property type="entry name" value="BETA-GALACTOSIDASE"/>
    <property type="match status" value="1"/>
</dbReference>
<dbReference type="SUPFAM" id="SSF51445">
    <property type="entry name" value="(Trans)glycosidases"/>
    <property type="match status" value="1"/>
</dbReference>
<dbReference type="Pfam" id="PF02837">
    <property type="entry name" value="Glyco_hydro_2_N"/>
    <property type="match status" value="1"/>
</dbReference>
<dbReference type="InterPro" id="IPR036156">
    <property type="entry name" value="Beta-gal/glucu_dom_sf"/>
</dbReference>
<dbReference type="Gene3D" id="3.20.20.80">
    <property type="entry name" value="Glycosidases"/>
    <property type="match status" value="1"/>
</dbReference>
<dbReference type="AlphaFoldDB" id="A0A1N7QZF2"/>
<evidence type="ECO:0000256" key="6">
    <source>
        <dbReference type="SAM" id="SignalP"/>
    </source>
</evidence>
<name>A0A1N7QZF2_9BACT</name>
<dbReference type="SUPFAM" id="SSF49785">
    <property type="entry name" value="Galactose-binding domain-like"/>
    <property type="match status" value="1"/>
</dbReference>
<feature type="domain" description="Glycoside hydrolase family 2 immunoglobulin-like beta-sandwich" evidence="7">
    <location>
        <begin position="220"/>
        <end position="329"/>
    </location>
</feature>
<evidence type="ECO:0000259" key="8">
    <source>
        <dbReference type="Pfam" id="PF02836"/>
    </source>
</evidence>
<dbReference type="InterPro" id="IPR006103">
    <property type="entry name" value="Glyco_hydro_2_cat"/>
</dbReference>
<dbReference type="InterPro" id="IPR017853">
    <property type="entry name" value="GH"/>
</dbReference>
<dbReference type="GO" id="GO:0004565">
    <property type="term" value="F:beta-galactosidase activity"/>
    <property type="evidence" value="ECO:0007669"/>
    <property type="project" value="UniProtKB-EC"/>
</dbReference>
<dbReference type="PANTHER" id="PTHR46323:SF2">
    <property type="entry name" value="BETA-GALACTOSIDASE"/>
    <property type="match status" value="1"/>
</dbReference>
<evidence type="ECO:0000259" key="9">
    <source>
        <dbReference type="Pfam" id="PF02837"/>
    </source>
</evidence>
<protein>
    <recommendedName>
        <fullName evidence="3">beta-galactosidase</fullName>
        <ecNumber evidence="3">3.2.1.23</ecNumber>
    </recommendedName>
</protein>
<dbReference type="Gene3D" id="2.60.40.10">
    <property type="entry name" value="Immunoglobulins"/>
    <property type="match status" value="1"/>
</dbReference>
<dbReference type="Pfam" id="PF00703">
    <property type="entry name" value="Glyco_hydro_2"/>
    <property type="match status" value="1"/>
</dbReference>
<dbReference type="SUPFAM" id="SSF49303">
    <property type="entry name" value="beta-Galactosidase/glucuronidase domain"/>
    <property type="match status" value="1"/>
</dbReference>
<evidence type="ECO:0000256" key="5">
    <source>
        <dbReference type="ARBA" id="ARBA00023295"/>
    </source>
</evidence>
<dbReference type="OrthoDB" id="9814867at2"/>
<dbReference type="InterPro" id="IPR006102">
    <property type="entry name" value="Ig-like_GH2"/>
</dbReference>
<dbReference type="Proteomes" id="UP000186917">
    <property type="component" value="Unassembled WGS sequence"/>
</dbReference>
<keyword evidence="4 10" id="KW-0378">Hydrolase</keyword>
<dbReference type="STRING" id="477680.SAMN05421788_107329"/>
<dbReference type="Gene3D" id="2.60.120.260">
    <property type="entry name" value="Galactose-binding domain-like"/>
    <property type="match status" value="1"/>
</dbReference>
<keyword evidence="5" id="KW-0326">Glycosidase</keyword>
<evidence type="ECO:0000313" key="11">
    <source>
        <dbReference type="Proteomes" id="UP000186917"/>
    </source>
</evidence>
<feature type="chain" id="PRO_5009944072" description="beta-galactosidase" evidence="6">
    <location>
        <begin position="19"/>
        <end position="963"/>
    </location>
</feature>
<gene>
    <name evidence="10" type="ORF">SAMN05421788_107329</name>
</gene>
<evidence type="ECO:0000313" key="10">
    <source>
        <dbReference type="EMBL" id="SIT27837.1"/>
    </source>
</evidence>
<accession>A0A1N7QZF2</accession>
<dbReference type="InterPro" id="IPR050347">
    <property type="entry name" value="Bact_Beta-galactosidase"/>
</dbReference>
<dbReference type="InterPro" id="IPR013783">
    <property type="entry name" value="Ig-like_fold"/>
</dbReference>
<dbReference type="GO" id="GO:0009341">
    <property type="term" value="C:beta-galactosidase complex"/>
    <property type="evidence" value="ECO:0007669"/>
    <property type="project" value="TreeGrafter"/>
</dbReference>
<dbReference type="InterPro" id="IPR006104">
    <property type="entry name" value="Glyco_hydro_2_N"/>
</dbReference>
<comment type="similarity">
    <text evidence="2">Belongs to the glycosyl hydrolase 2 family.</text>
</comment>
<feature type="domain" description="Glycoside hydrolase family 2 catalytic" evidence="8">
    <location>
        <begin position="331"/>
        <end position="557"/>
    </location>
</feature>
<organism evidence="10 11">
    <name type="scientific">Filimonas lacunae</name>
    <dbReference type="NCBI Taxonomy" id="477680"/>
    <lineage>
        <taxon>Bacteria</taxon>
        <taxon>Pseudomonadati</taxon>
        <taxon>Bacteroidota</taxon>
        <taxon>Chitinophagia</taxon>
        <taxon>Chitinophagales</taxon>
        <taxon>Chitinophagaceae</taxon>
        <taxon>Filimonas</taxon>
    </lineage>
</organism>